<feature type="signal peptide" evidence="2">
    <location>
        <begin position="1"/>
        <end position="24"/>
    </location>
</feature>
<feature type="compositionally biased region" description="Basic and acidic residues" evidence="1">
    <location>
        <begin position="103"/>
        <end position="125"/>
    </location>
</feature>
<dbReference type="Proteomes" id="UP001183643">
    <property type="component" value="Unassembled WGS sequence"/>
</dbReference>
<evidence type="ECO:0000313" key="3">
    <source>
        <dbReference type="EMBL" id="MDR7276417.1"/>
    </source>
</evidence>
<dbReference type="Pfam" id="PF17957">
    <property type="entry name" value="Big_7"/>
    <property type="match status" value="1"/>
</dbReference>
<reference evidence="3" key="1">
    <citation type="submission" date="2023-07" db="EMBL/GenBank/DDBJ databases">
        <title>Sequencing the genomes of 1000 actinobacteria strains.</title>
        <authorList>
            <person name="Klenk H.-P."/>
        </authorList>
    </citation>
    <scope>NUCLEOTIDE SEQUENCE</scope>
    <source>
        <strain evidence="3">DSM 44707</strain>
    </source>
</reference>
<feature type="region of interest" description="Disordered" evidence="1">
    <location>
        <begin position="103"/>
        <end position="178"/>
    </location>
</feature>
<proteinExistence type="predicted"/>
<dbReference type="EMBL" id="JAVDYB010000001">
    <property type="protein sequence ID" value="MDR7276417.1"/>
    <property type="molecule type" value="Genomic_DNA"/>
</dbReference>
<dbReference type="RefSeq" id="WP_310368519.1">
    <property type="nucleotide sequence ID" value="NZ_JAVDYB010000001.1"/>
</dbReference>
<accession>A0AAE4CA16</accession>
<dbReference type="AlphaFoldDB" id="A0AAE4CA16"/>
<evidence type="ECO:0000313" key="4">
    <source>
        <dbReference type="Proteomes" id="UP001183643"/>
    </source>
</evidence>
<evidence type="ECO:0000256" key="1">
    <source>
        <dbReference type="SAM" id="MobiDB-lite"/>
    </source>
</evidence>
<gene>
    <name evidence="3" type="ORF">J2S41_003195</name>
</gene>
<sequence>MRRTASAAVTALLVAGLLTVPASAAQARKGDRTPPRLKVTSYSMQDNRLTVAVAASDASGVRAVSLLVRGKIVATDTTAPYQLSADLSAYPGEVKWKVRAIDRRGNDRVSEERKSRVKPRPDRNRPRPAPSVSPSVSPTVTPTVSPTVSPTGTAEPEPTETVEPQPTGTVEPQPTETD</sequence>
<feature type="chain" id="PRO_5042161946" evidence="2">
    <location>
        <begin position="25"/>
        <end position="178"/>
    </location>
</feature>
<dbReference type="GO" id="GO:0005975">
    <property type="term" value="P:carbohydrate metabolic process"/>
    <property type="evidence" value="ECO:0007669"/>
    <property type="project" value="UniProtKB-ARBA"/>
</dbReference>
<evidence type="ECO:0000256" key="2">
    <source>
        <dbReference type="SAM" id="SignalP"/>
    </source>
</evidence>
<protein>
    <submittedName>
        <fullName evidence="3">Uncharacterized protein</fullName>
    </submittedName>
</protein>
<keyword evidence="4" id="KW-1185">Reference proteome</keyword>
<dbReference type="InterPro" id="IPR013783">
    <property type="entry name" value="Ig-like_fold"/>
</dbReference>
<feature type="compositionally biased region" description="Low complexity" evidence="1">
    <location>
        <begin position="130"/>
        <end position="172"/>
    </location>
</feature>
<keyword evidence="2" id="KW-0732">Signal</keyword>
<name>A0AAE4CA16_9ACTN</name>
<comment type="caution">
    <text evidence="3">The sequence shown here is derived from an EMBL/GenBank/DDBJ whole genome shotgun (WGS) entry which is preliminary data.</text>
</comment>
<organism evidence="3 4">
    <name type="scientific">Catenuloplanes atrovinosus</name>
    <dbReference type="NCBI Taxonomy" id="137266"/>
    <lineage>
        <taxon>Bacteria</taxon>
        <taxon>Bacillati</taxon>
        <taxon>Actinomycetota</taxon>
        <taxon>Actinomycetes</taxon>
        <taxon>Micromonosporales</taxon>
        <taxon>Micromonosporaceae</taxon>
        <taxon>Catenuloplanes</taxon>
    </lineage>
</organism>
<dbReference type="Gene3D" id="2.60.40.10">
    <property type="entry name" value="Immunoglobulins"/>
    <property type="match status" value="1"/>
</dbReference>